<dbReference type="GO" id="GO:0000978">
    <property type="term" value="F:RNA polymerase II cis-regulatory region sequence-specific DNA binding"/>
    <property type="evidence" value="ECO:0007669"/>
    <property type="project" value="TreeGrafter"/>
</dbReference>
<evidence type="ECO:0000256" key="4">
    <source>
        <dbReference type="ARBA" id="ARBA00022771"/>
    </source>
</evidence>
<evidence type="ECO:0000256" key="10">
    <source>
        <dbReference type="SAM" id="MobiDB-lite"/>
    </source>
</evidence>
<feature type="region of interest" description="Disordered" evidence="10">
    <location>
        <begin position="507"/>
        <end position="628"/>
    </location>
</feature>
<accession>A0A871R974</accession>
<evidence type="ECO:0000256" key="9">
    <source>
        <dbReference type="PROSITE-ProRule" id="PRU00042"/>
    </source>
</evidence>
<evidence type="ECO:0000256" key="1">
    <source>
        <dbReference type="ARBA" id="ARBA00004123"/>
    </source>
</evidence>
<evidence type="ECO:0000313" key="12">
    <source>
        <dbReference type="EMBL" id="QOU23033.1"/>
    </source>
</evidence>
<sequence>MMTSTPPGNNTNYKNYASSSLLYSDGLSSNSNASDPLNFDHEQFFAQTQDQSQQNEQLADSNDLMDFVPISNNIDTTSTLQFTGQGLDAINGQTNGASAIRFPESFSNSTISSLNSMANQVNPSASSSSVSNNNNYAINGNHTPLRASTSPTGLRSKSMITITTTPIQTQTRADGLLTTPRRRRAISNASSIRRISRLAEKSPMNGNNPFYTPPSFLSPKIHKHRKQTSISASISLSHLDTDFQLQQQFQQRHAVGSPITTPLRTPGASLDGSHDGLVDPEDREYNHYGDSSGPFIAPSLLIKSKSNVGLSSTDSKFGGKLSDLEAYSQRRKQLQLQMQMQQQKETQILQQANGQHKKSSSTPSDEELLQASNNFINPEFLENPQDIMLLIDSNNVEDASKRKNGIKQKSSYPNLNYGYELQRTQMMNNRLPRTKSMPPRNVLSNGRLPQRGSRFRITRSRSSMNLSEIAASKEAKNAALRKASVGQHQNFPISEYPEVDVLPTEMQLEQSPPTDLSGATSSLSSNVYTDGVNPLDQYLTPPTTASSKEGTKTVTFKTEEEQEENDTSLEKTSKTHSKRSKRQTKAKSKKATTLVLTDFERSKLDLPQQSARSKSRSRKGGNDSKKIHECPLCHSRFQRPEHVKRHMRSHSSEKPFACPQPNCNKRFNRKDNLKQHLRKIHGLKG</sequence>
<dbReference type="AlphaFoldDB" id="A0A871R974"/>
<dbReference type="Proteomes" id="UP000663131">
    <property type="component" value="Chromosome 9"/>
</dbReference>
<dbReference type="RefSeq" id="XP_041139526.1">
    <property type="nucleotide sequence ID" value="XM_041281735.1"/>
</dbReference>
<dbReference type="SMART" id="SM00355">
    <property type="entry name" value="ZnF_C2H2"/>
    <property type="match status" value="2"/>
</dbReference>
<evidence type="ECO:0000256" key="8">
    <source>
        <dbReference type="ARBA" id="ARBA00023242"/>
    </source>
</evidence>
<dbReference type="OrthoDB" id="654211at2759"/>
<dbReference type="PROSITE" id="PS50157">
    <property type="entry name" value="ZINC_FINGER_C2H2_2"/>
    <property type="match status" value="2"/>
</dbReference>
<keyword evidence="2" id="KW-0479">Metal-binding</keyword>
<reference evidence="12" key="2">
    <citation type="journal article" name="BMC Genomics">
        <title>New genome assemblies reveal patterns of domestication and adaptation across Brettanomyces (Dekkera) species.</title>
        <authorList>
            <person name="Roach M.J."/>
            <person name="Borneman A.R."/>
        </authorList>
    </citation>
    <scope>NUCLEOTIDE SEQUENCE</scope>
    <source>
        <strain evidence="12">UCD 2041</strain>
    </source>
</reference>
<name>A0A871R974_DEKBR</name>
<feature type="domain" description="C2H2-type" evidence="11">
    <location>
        <begin position="628"/>
        <end position="655"/>
    </location>
</feature>
<keyword evidence="5" id="KW-0862">Zinc</keyword>
<dbReference type="GeneID" id="64575148"/>
<keyword evidence="6" id="KW-0805">Transcription regulation</keyword>
<evidence type="ECO:0000256" key="3">
    <source>
        <dbReference type="ARBA" id="ARBA00022737"/>
    </source>
</evidence>
<evidence type="ECO:0000256" key="7">
    <source>
        <dbReference type="ARBA" id="ARBA00023163"/>
    </source>
</evidence>
<dbReference type="SUPFAM" id="SSF57667">
    <property type="entry name" value="beta-beta-alpha zinc fingers"/>
    <property type="match status" value="1"/>
</dbReference>
<comment type="subcellular location">
    <subcellularLocation>
        <location evidence="1">Nucleus</location>
    </subcellularLocation>
</comment>
<evidence type="ECO:0000256" key="6">
    <source>
        <dbReference type="ARBA" id="ARBA00023015"/>
    </source>
</evidence>
<evidence type="ECO:0000256" key="5">
    <source>
        <dbReference type="ARBA" id="ARBA00022833"/>
    </source>
</evidence>
<proteinExistence type="predicted"/>
<evidence type="ECO:0000313" key="13">
    <source>
        <dbReference type="Proteomes" id="UP000663131"/>
    </source>
</evidence>
<dbReference type="PANTHER" id="PTHR47428:SF2">
    <property type="entry name" value="ZINC FINGER PROTEIN RSV1"/>
    <property type="match status" value="1"/>
</dbReference>
<dbReference type="Pfam" id="PF00096">
    <property type="entry name" value="zf-C2H2"/>
    <property type="match status" value="1"/>
</dbReference>
<dbReference type="GO" id="GO:0008270">
    <property type="term" value="F:zinc ion binding"/>
    <property type="evidence" value="ECO:0007669"/>
    <property type="project" value="UniProtKB-KW"/>
</dbReference>
<dbReference type="EMBL" id="CP063137">
    <property type="protein sequence ID" value="QOU23033.1"/>
    <property type="molecule type" value="Genomic_DNA"/>
</dbReference>
<dbReference type="InterPro" id="IPR036236">
    <property type="entry name" value="Znf_C2H2_sf"/>
</dbReference>
<feature type="compositionally biased region" description="Polar residues" evidence="10">
    <location>
        <begin position="540"/>
        <end position="556"/>
    </location>
</feature>
<dbReference type="Gene3D" id="3.30.160.60">
    <property type="entry name" value="Classic Zinc Finger"/>
    <property type="match status" value="2"/>
</dbReference>
<dbReference type="KEGG" id="bbrx:BRETT_003224"/>
<evidence type="ECO:0000256" key="2">
    <source>
        <dbReference type="ARBA" id="ARBA00022723"/>
    </source>
</evidence>
<feature type="compositionally biased region" description="Polar residues" evidence="10">
    <location>
        <begin position="507"/>
        <end position="528"/>
    </location>
</feature>
<dbReference type="PROSITE" id="PS00028">
    <property type="entry name" value="ZINC_FINGER_C2H2_1"/>
    <property type="match status" value="2"/>
</dbReference>
<dbReference type="InterPro" id="IPR013087">
    <property type="entry name" value="Znf_C2H2_type"/>
</dbReference>
<feature type="compositionally biased region" description="Basic residues" evidence="10">
    <location>
        <begin position="574"/>
        <end position="590"/>
    </location>
</feature>
<dbReference type="FunFam" id="3.30.160.60:FF:000100">
    <property type="entry name" value="Zinc finger 45-like"/>
    <property type="match status" value="1"/>
</dbReference>
<keyword evidence="8" id="KW-0539">Nucleus</keyword>
<dbReference type="GO" id="GO:0000433">
    <property type="term" value="P:carbon catabolite repression of transcription from RNA polymerase II promoter by glucose"/>
    <property type="evidence" value="ECO:0007669"/>
    <property type="project" value="TreeGrafter"/>
</dbReference>
<dbReference type="InterPro" id="IPR051007">
    <property type="entry name" value="creA/MIG_C2H2-ZnF"/>
</dbReference>
<dbReference type="GO" id="GO:0005737">
    <property type="term" value="C:cytoplasm"/>
    <property type="evidence" value="ECO:0007669"/>
    <property type="project" value="TreeGrafter"/>
</dbReference>
<evidence type="ECO:0000259" key="11">
    <source>
        <dbReference type="PROSITE" id="PS50157"/>
    </source>
</evidence>
<feature type="domain" description="C2H2-type" evidence="11">
    <location>
        <begin position="656"/>
        <end position="681"/>
    </location>
</feature>
<keyword evidence="4 9" id="KW-0863">Zinc-finger</keyword>
<dbReference type="GO" id="GO:0005634">
    <property type="term" value="C:nucleus"/>
    <property type="evidence" value="ECO:0007669"/>
    <property type="project" value="UniProtKB-SubCell"/>
</dbReference>
<feature type="region of interest" description="Disordered" evidence="10">
    <location>
        <begin position="252"/>
        <end position="290"/>
    </location>
</feature>
<organism evidence="12 13">
    <name type="scientific">Dekkera bruxellensis</name>
    <name type="common">Brettanomyces custersii</name>
    <dbReference type="NCBI Taxonomy" id="5007"/>
    <lineage>
        <taxon>Eukaryota</taxon>
        <taxon>Fungi</taxon>
        <taxon>Dikarya</taxon>
        <taxon>Ascomycota</taxon>
        <taxon>Saccharomycotina</taxon>
        <taxon>Pichiomycetes</taxon>
        <taxon>Pichiales</taxon>
        <taxon>Pichiaceae</taxon>
        <taxon>Brettanomyces</taxon>
    </lineage>
</organism>
<dbReference type="PANTHER" id="PTHR47428">
    <property type="entry name" value="REGULATORY PROTEIN MIG1-RELATED"/>
    <property type="match status" value="1"/>
</dbReference>
<reference evidence="12" key="1">
    <citation type="submission" date="2020-10" db="EMBL/GenBank/DDBJ databases">
        <authorList>
            <person name="Palmer J.M."/>
        </authorList>
    </citation>
    <scope>NUCLEOTIDE SEQUENCE</scope>
    <source>
        <strain evidence="12">UCD 2041</strain>
    </source>
</reference>
<gene>
    <name evidence="12" type="ORF">BRETT_003224</name>
</gene>
<protein>
    <recommendedName>
        <fullName evidence="11">C2H2-type domain-containing protein</fullName>
    </recommendedName>
</protein>
<keyword evidence="7" id="KW-0804">Transcription</keyword>
<keyword evidence="3" id="KW-0677">Repeat</keyword>